<protein>
    <recommendedName>
        <fullName evidence="5">Tyr recombinase domain-containing protein</fullName>
    </recommendedName>
</protein>
<dbReference type="InterPro" id="IPR002104">
    <property type="entry name" value="Integrase_catalytic"/>
</dbReference>
<name>A0ABP3JJN5_9ACTN</name>
<dbReference type="RefSeq" id="WP_344088397.1">
    <property type="nucleotide sequence ID" value="NZ_BAAAHB010000013.1"/>
</dbReference>
<proteinExistence type="predicted"/>
<feature type="region of interest" description="Disordered" evidence="4">
    <location>
        <begin position="447"/>
        <end position="467"/>
    </location>
</feature>
<dbReference type="PANTHER" id="PTHR30349:SF91">
    <property type="entry name" value="INTA PROTEIN"/>
    <property type="match status" value="1"/>
</dbReference>
<feature type="region of interest" description="Disordered" evidence="4">
    <location>
        <begin position="1"/>
        <end position="32"/>
    </location>
</feature>
<feature type="coiled-coil region" evidence="3">
    <location>
        <begin position="56"/>
        <end position="100"/>
    </location>
</feature>
<evidence type="ECO:0000259" key="5">
    <source>
        <dbReference type="PROSITE" id="PS51898"/>
    </source>
</evidence>
<dbReference type="InterPro" id="IPR010998">
    <property type="entry name" value="Integrase_recombinase_N"/>
</dbReference>
<comment type="caution">
    <text evidence="6">The sequence shown here is derived from an EMBL/GenBank/DDBJ whole genome shotgun (WGS) entry which is preliminary data.</text>
</comment>
<dbReference type="Proteomes" id="UP001499895">
    <property type="component" value="Unassembled WGS sequence"/>
</dbReference>
<sequence>MAGRRGNGQGGTPVEVKRRGRPNTWGVRTPEHEDLKTGERLRYWIGRDYKNKTEAAKALTKWLNEREEEIERHKEEAKAAAEAESKHEDADLTMAQLLDRWLDNHRGEGTTTAGYEPKIRLHIKPHVGDVKVSEVTDKLLDALYRRLEAEPCPTNHGEPLGPKTVLHIHNIISAALTSVTGPMRLLTHNPAHFAEPPTERQVKASEPDKPTLTDAETKRFLADIWTPCGNRKCDGGLTHHCLRDAPLWTSYAATGCRRSEVLGWRWDLVNWEEGCITLGWVVVEEGKTYRLRKLTKEGEDDAVIYVDQSLMDVLRWQWERQQYEKEVLGDLWVDHGLVFARDSFKLFKRSRAGGPQDPEKVSARWRTRRDRLDLPEEFGLHGWRRTKITNDLEGKENPVEVSANARHRSGPGYTMKHYGQRRADNAKRLAASSASRIGLAGVAPASSRIGLAGRTPSGPSSLPVLAA</sequence>
<evidence type="ECO:0000313" key="7">
    <source>
        <dbReference type="Proteomes" id="UP001499895"/>
    </source>
</evidence>
<dbReference type="InterPro" id="IPR050090">
    <property type="entry name" value="Tyrosine_recombinase_XerCD"/>
</dbReference>
<dbReference type="Gene3D" id="1.10.150.130">
    <property type="match status" value="1"/>
</dbReference>
<evidence type="ECO:0000256" key="4">
    <source>
        <dbReference type="SAM" id="MobiDB-lite"/>
    </source>
</evidence>
<feature type="compositionally biased region" description="Gly residues" evidence="4">
    <location>
        <begin position="1"/>
        <end position="11"/>
    </location>
</feature>
<keyword evidence="1" id="KW-0238">DNA-binding</keyword>
<dbReference type="Gene3D" id="1.10.443.10">
    <property type="entry name" value="Intergrase catalytic core"/>
    <property type="match status" value="1"/>
</dbReference>
<dbReference type="InterPro" id="IPR013762">
    <property type="entry name" value="Integrase-like_cat_sf"/>
</dbReference>
<organism evidence="6 7">
    <name type="scientific">Streptomyces stramineus</name>
    <dbReference type="NCBI Taxonomy" id="173861"/>
    <lineage>
        <taxon>Bacteria</taxon>
        <taxon>Bacillati</taxon>
        <taxon>Actinomycetota</taxon>
        <taxon>Actinomycetes</taxon>
        <taxon>Kitasatosporales</taxon>
        <taxon>Streptomycetaceae</taxon>
        <taxon>Streptomyces</taxon>
    </lineage>
</organism>
<keyword evidence="3" id="KW-0175">Coiled coil</keyword>
<keyword evidence="7" id="KW-1185">Reference proteome</keyword>
<dbReference type="PANTHER" id="PTHR30349">
    <property type="entry name" value="PHAGE INTEGRASE-RELATED"/>
    <property type="match status" value="1"/>
</dbReference>
<evidence type="ECO:0000256" key="3">
    <source>
        <dbReference type="SAM" id="Coils"/>
    </source>
</evidence>
<evidence type="ECO:0000256" key="1">
    <source>
        <dbReference type="ARBA" id="ARBA00023125"/>
    </source>
</evidence>
<dbReference type="SUPFAM" id="SSF56349">
    <property type="entry name" value="DNA breaking-rejoining enzymes"/>
    <property type="match status" value="1"/>
</dbReference>
<evidence type="ECO:0000313" key="6">
    <source>
        <dbReference type="EMBL" id="GAA0455582.1"/>
    </source>
</evidence>
<dbReference type="PROSITE" id="PS51898">
    <property type="entry name" value="TYR_RECOMBINASE"/>
    <property type="match status" value="1"/>
</dbReference>
<keyword evidence="2" id="KW-0233">DNA recombination</keyword>
<gene>
    <name evidence="6" type="ORF">GCM10009544_17880</name>
</gene>
<dbReference type="InterPro" id="IPR011010">
    <property type="entry name" value="DNA_brk_join_enz"/>
</dbReference>
<reference evidence="7" key="1">
    <citation type="journal article" date="2019" name="Int. J. Syst. Evol. Microbiol.">
        <title>The Global Catalogue of Microorganisms (GCM) 10K type strain sequencing project: providing services to taxonomists for standard genome sequencing and annotation.</title>
        <authorList>
            <consortium name="The Broad Institute Genomics Platform"/>
            <consortium name="The Broad Institute Genome Sequencing Center for Infectious Disease"/>
            <person name="Wu L."/>
            <person name="Ma J."/>
        </authorList>
    </citation>
    <scope>NUCLEOTIDE SEQUENCE [LARGE SCALE GENOMIC DNA]</scope>
    <source>
        <strain evidence="7">JCM 10649</strain>
    </source>
</reference>
<dbReference type="EMBL" id="BAAAHB010000013">
    <property type="protein sequence ID" value="GAA0455582.1"/>
    <property type="molecule type" value="Genomic_DNA"/>
</dbReference>
<accession>A0ABP3JJN5</accession>
<feature type="domain" description="Tyr recombinase" evidence="5">
    <location>
        <begin position="207"/>
        <end position="431"/>
    </location>
</feature>
<evidence type="ECO:0000256" key="2">
    <source>
        <dbReference type="ARBA" id="ARBA00023172"/>
    </source>
</evidence>